<keyword evidence="3" id="KW-1185">Reference proteome</keyword>
<dbReference type="RefSeq" id="WP_235864689.1">
    <property type="nucleotide sequence ID" value="NZ_FNTS01000002.1"/>
</dbReference>
<evidence type="ECO:0000256" key="1">
    <source>
        <dbReference type="SAM" id="MobiDB-lite"/>
    </source>
</evidence>
<comment type="caution">
    <text evidence="2">The sequence shown here is derived from an EMBL/GenBank/DDBJ whole genome shotgun (WGS) entry which is preliminary data.</text>
</comment>
<feature type="compositionally biased region" description="Polar residues" evidence="1">
    <location>
        <begin position="76"/>
        <end position="87"/>
    </location>
</feature>
<accession>A0A1H5CXL3</accession>
<dbReference type="EMBL" id="FNTS01000002">
    <property type="protein sequence ID" value="SED71416.1"/>
    <property type="molecule type" value="Genomic_DNA"/>
</dbReference>
<proteinExistence type="predicted"/>
<evidence type="ECO:0000313" key="2">
    <source>
        <dbReference type="EMBL" id="SED71416.1"/>
    </source>
</evidence>
<evidence type="ECO:0000313" key="3">
    <source>
        <dbReference type="Proteomes" id="UP000182179"/>
    </source>
</evidence>
<name>A0A1H5CXL3_9PSED</name>
<sequence>MSIGALASALPMVGDLAKAALPVAGEALKAVTEIAKTIGQLVQAQSGGKGGDAGQNKIAHEDTHNHNKPVDFANGNAASSNVNINFS</sequence>
<reference evidence="2 3" key="1">
    <citation type="submission" date="2016-10" db="EMBL/GenBank/DDBJ databases">
        <authorList>
            <person name="Varghese N."/>
            <person name="Submissions S."/>
        </authorList>
    </citation>
    <scope>NUCLEOTIDE SEQUENCE [LARGE SCALE GENOMIC DNA]</scope>
    <source>
        <strain evidence="2 3">BS2773</strain>
    </source>
</reference>
<gene>
    <name evidence="2" type="ORF">SAMN04515675_2164</name>
</gene>
<feature type="region of interest" description="Disordered" evidence="1">
    <location>
        <begin position="44"/>
        <end position="87"/>
    </location>
</feature>
<dbReference type="Proteomes" id="UP000182179">
    <property type="component" value="Unassembled WGS sequence"/>
</dbReference>
<organism evidence="2 3">
    <name type="scientific">Pseudomonas costantinii</name>
    <dbReference type="NCBI Taxonomy" id="168469"/>
    <lineage>
        <taxon>Bacteria</taxon>
        <taxon>Pseudomonadati</taxon>
        <taxon>Pseudomonadota</taxon>
        <taxon>Gammaproteobacteria</taxon>
        <taxon>Pseudomonadales</taxon>
        <taxon>Pseudomonadaceae</taxon>
        <taxon>Pseudomonas</taxon>
    </lineage>
</organism>
<protein>
    <recommendedName>
        <fullName evidence="4">Type III secretion protein</fullName>
    </recommendedName>
</protein>
<evidence type="ECO:0008006" key="4">
    <source>
        <dbReference type="Google" id="ProtNLM"/>
    </source>
</evidence>
<feature type="compositionally biased region" description="Basic and acidic residues" evidence="1">
    <location>
        <begin position="58"/>
        <end position="69"/>
    </location>
</feature>